<gene>
    <name evidence="3" type="ORF">B2G88_16335</name>
</gene>
<keyword evidence="4" id="KW-1185">Reference proteome</keyword>
<evidence type="ECO:0000256" key="1">
    <source>
        <dbReference type="SAM" id="Phobius"/>
    </source>
</evidence>
<comment type="caution">
    <text evidence="3">The sequence shown here is derived from an EMBL/GenBank/DDBJ whole genome shotgun (WGS) entry which is preliminary data.</text>
</comment>
<accession>A0A202E6T3</accession>
<keyword evidence="1" id="KW-0812">Transmembrane</keyword>
<keyword evidence="1" id="KW-1133">Transmembrane helix</keyword>
<keyword evidence="1" id="KW-0472">Membrane</keyword>
<dbReference type="Proteomes" id="UP000196084">
    <property type="component" value="Unassembled WGS sequence"/>
</dbReference>
<proteinExistence type="predicted"/>
<dbReference type="AlphaFoldDB" id="A0A202E6T3"/>
<dbReference type="EMBL" id="MWPH01000003">
    <property type="protein sequence ID" value="OVE83971.1"/>
    <property type="molecule type" value="Genomic_DNA"/>
</dbReference>
<dbReference type="RefSeq" id="WP_054863216.1">
    <property type="nucleotide sequence ID" value="NZ_MWPH01000003.1"/>
</dbReference>
<dbReference type="OrthoDB" id="198557at2157"/>
<reference evidence="3 4" key="1">
    <citation type="submission" date="2017-02" db="EMBL/GenBank/DDBJ databases">
        <title>Natronthermophilus aegyptiacus gen. nov.,sp. nov., an aerobic, extremely halophilic alkalithermophilic archaeon isolated from the athalassohaline Wadi An Natrun, Egypt.</title>
        <authorList>
            <person name="Zhao B."/>
        </authorList>
    </citation>
    <scope>NUCLEOTIDE SEQUENCE [LARGE SCALE GENOMIC DNA]</scope>
    <source>
        <strain evidence="3 4">CGMCC 1.3597</strain>
    </source>
</reference>
<evidence type="ECO:0000313" key="3">
    <source>
        <dbReference type="EMBL" id="OVE83971.1"/>
    </source>
</evidence>
<feature type="transmembrane region" description="Helical" evidence="1">
    <location>
        <begin position="52"/>
        <end position="68"/>
    </location>
</feature>
<evidence type="ECO:0000259" key="2">
    <source>
        <dbReference type="Pfam" id="PF26436"/>
    </source>
</evidence>
<dbReference type="Pfam" id="PF26436">
    <property type="entry name" value="DUF8119"/>
    <property type="match status" value="1"/>
</dbReference>
<evidence type="ECO:0000313" key="4">
    <source>
        <dbReference type="Proteomes" id="UP000196084"/>
    </source>
</evidence>
<feature type="domain" description="DUF8119" evidence="2">
    <location>
        <begin position="9"/>
        <end position="78"/>
    </location>
</feature>
<protein>
    <recommendedName>
        <fullName evidence="2">DUF8119 domain-containing protein</fullName>
    </recommendedName>
</protein>
<dbReference type="InterPro" id="IPR058432">
    <property type="entry name" value="DUF8119"/>
</dbReference>
<name>A0A202E6T3_9EURY</name>
<feature type="transmembrane region" description="Helical" evidence="1">
    <location>
        <begin position="26"/>
        <end position="46"/>
    </location>
</feature>
<organism evidence="3 4">
    <name type="scientific">Natronolimnobius baerhuensis</name>
    <dbReference type="NCBI Taxonomy" id="253108"/>
    <lineage>
        <taxon>Archaea</taxon>
        <taxon>Methanobacteriati</taxon>
        <taxon>Methanobacteriota</taxon>
        <taxon>Stenosarchaea group</taxon>
        <taxon>Halobacteria</taxon>
        <taxon>Halobacteriales</taxon>
        <taxon>Natrialbaceae</taxon>
        <taxon>Natronolimnobius</taxon>
    </lineage>
</organism>
<sequence>MSHDRPLVESRARRLLLYLKHNRGRIVADGALLLGWVLAATLIFDWLEQPTWVLYLVLFIGVVAYTRITPTWERPYRSPD</sequence>